<organism evidence="2 3">
    <name type="scientific">Streptomyces triticagri</name>
    <dbReference type="NCBI Taxonomy" id="2293568"/>
    <lineage>
        <taxon>Bacteria</taxon>
        <taxon>Bacillati</taxon>
        <taxon>Actinomycetota</taxon>
        <taxon>Actinomycetes</taxon>
        <taxon>Kitasatosporales</taxon>
        <taxon>Streptomycetaceae</taxon>
        <taxon>Streptomyces</taxon>
    </lineage>
</organism>
<keyword evidence="3" id="KW-1185">Reference proteome</keyword>
<reference evidence="2 3" key="1">
    <citation type="submission" date="2018-08" db="EMBL/GenBank/DDBJ databases">
        <title>Isolation, diversity and antifungal activity of Actinobacteria from wheat.</title>
        <authorList>
            <person name="Han C."/>
        </authorList>
    </citation>
    <scope>NUCLEOTIDE SEQUENCE [LARGE SCALE GENOMIC DNA]</scope>
    <source>
        <strain evidence="2 3">NEAU-YY421</strain>
    </source>
</reference>
<dbReference type="OrthoDB" id="3538901at2"/>
<accession>A0A372M588</accession>
<dbReference type="AlphaFoldDB" id="A0A372M588"/>
<evidence type="ECO:0008006" key="4">
    <source>
        <dbReference type="Google" id="ProtNLM"/>
    </source>
</evidence>
<evidence type="ECO:0000313" key="2">
    <source>
        <dbReference type="EMBL" id="RFU86094.1"/>
    </source>
</evidence>
<gene>
    <name evidence="2" type="ORF">DY218_14320</name>
</gene>
<comment type="caution">
    <text evidence="2">The sequence shown here is derived from an EMBL/GenBank/DDBJ whole genome shotgun (WGS) entry which is preliminary data.</text>
</comment>
<evidence type="ECO:0000313" key="3">
    <source>
        <dbReference type="Proteomes" id="UP000263094"/>
    </source>
</evidence>
<evidence type="ECO:0000256" key="1">
    <source>
        <dbReference type="SAM" id="MobiDB-lite"/>
    </source>
</evidence>
<name>A0A372M588_9ACTN</name>
<sequence>MATKKYTVTLPEELAEEIRREVGPGRFSAYVALAIEHKRERDRLGELVARLEQEHGTVTDEELAAVEAERREHERWFAQRAAEQAAPATAEKAKSASNSRSSKVA</sequence>
<feature type="region of interest" description="Disordered" evidence="1">
    <location>
        <begin position="78"/>
        <end position="105"/>
    </location>
</feature>
<protein>
    <recommendedName>
        <fullName evidence="4">CopG family transcriptional regulator</fullName>
    </recommendedName>
</protein>
<dbReference type="RefSeq" id="WP_128556385.1">
    <property type="nucleotide sequence ID" value="NZ_QUAK01000076.1"/>
</dbReference>
<dbReference type="Proteomes" id="UP000263094">
    <property type="component" value="Unassembled WGS sequence"/>
</dbReference>
<dbReference type="EMBL" id="QUAK01000076">
    <property type="protein sequence ID" value="RFU86094.1"/>
    <property type="molecule type" value="Genomic_DNA"/>
</dbReference>
<proteinExistence type="predicted"/>